<feature type="non-terminal residue" evidence="2">
    <location>
        <position position="62"/>
    </location>
</feature>
<evidence type="ECO:0000313" key="2">
    <source>
        <dbReference type="EMBL" id="CAG8705076.1"/>
    </source>
</evidence>
<evidence type="ECO:0000256" key="1">
    <source>
        <dbReference type="SAM" id="MobiDB-lite"/>
    </source>
</evidence>
<feature type="region of interest" description="Disordered" evidence="1">
    <location>
        <begin position="30"/>
        <end position="62"/>
    </location>
</feature>
<organism evidence="2 3">
    <name type="scientific">Funneliformis caledonium</name>
    <dbReference type="NCBI Taxonomy" id="1117310"/>
    <lineage>
        <taxon>Eukaryota</taxon>
        <taxon>Fungi</taxon>
        <taxon>Fungi incertae sedis</taxon>
        <taxon>Mucoromycota</taxon>
        <taxon>Glomeromycotina</taxon>
        <taxon>Glomeromycetes</taxon>
        <taxon>Glomerales</taxon>
        <taxon>Glomeraceae</taxon>
        <taxon>Funneliformis</taxon>
    </lineage>
</organism>
<comment type="caution">
    <text evidence="2">The sequence shown here is derived from an EMBL/GenBank/DDBJ whole genome shotgun (WGS) entry which is preliminary data.</text>
</comment>
<dbReference type="EMBL" id="CAJVPQ010008265">
    <property type="protein sequence ID" value="CAG8705076.1"/>
    <property type="molecule type" value="Genomic_DNA"/>
</dbReference>
<accession>A0A9N9N697</accession>
<reference evidence="2" key="1">
    <citation type="submission" date="2021-06" db="EMBL/GenBank/DDBJ databases">
        <authorList>
            <person name="Kallberg Y."/>
            <person name="Tangrot J."/>
            <person name="Rosling A."/>
        </authorList>
    </citation>
    <scope>NUCLEOTIDE SEQUENCE</scope>
    <source>
        <strain evidence="2">UK204</strain>
    </source>
</reference>
<name>A0A9N9N697_9GLOM</name>
<protein>
    <submittedName>
        <fullName evidence="2">9096_t:CDS:1</fullName>
    </submittedName>
</protein>
<sequence length="62" mass="6627">SINDDDNMSQEVRDVAQQFLISNKTDILQANNNISSPSPPTSSSTNNEKKGSATDLISTSSI</sequence>
<feature type="compositionally biased region" description="Low complexity" evidence="1">
    <location>
        <begin position="31"/>
        <end position="46"/>
    </location>
</feature>
<dbReference type="Proteomes" id="UP000789570">
    <property type="component" value="Unassembled WGS sequence"/>
</dbReference>
<dbReference type="AlphaFoldDB" id="A0A9N9N697"/>
<keyword evidence="3" id="KW-1185">Reference proteome</keyword>
<gene>
    <name evidence="2" type="ORF">FCALED_LOCUS13661</name>
</gene>
<proteinExistence type="predicted"/>
<evidence type="ECO:0000313" key="3">
    <source>
        <dbReference type="Proteomes" id="UP000789570"/>
    </source>
</evidence>